<evidence type="ECO:0000313" key="3">
    <source>
        <dbReference type="Proteomes" id="UP000299102"/>
    </source>
</evidence>
<proteinExistence type="predicted"/>
<organism evidence="2 3">
    <name type="scientific">Eumeta variegata</name>
    <name type="common">Bagworm moth</name>
    <name type="synonym">Eumeta japonica</name>
    <dbReference type="NCBI Taxonomy" id="151549"/>
    <lineage>
        <taxon>Eukaryota</taxon>
        <taxon>Metazoa</taxon>
        <taxon>Ecdysozoa</taxon>
        <taxon>Arthropoda</taxon>
        <taxon>Hexapoda</taxon>
        <taxon>Insecta</taxon>
        <taxon>Pterygota</taxon>
        <taxon>Neoptera</taxon>
        <taxon>Endopterygota</taxon>
        <taxon>Lepidoptera</taxon>
        <taxon>Glossata</taxon>
        <taxon>Ditrysia</taxon>
        <taxon>Tineoidea</taxon>
        <taxon>Psychidae</taxon>
        <taxon>Oiketicinae</taxon>
        <taxon>Eumeta</taxon>
    </lineage>
</organism>
<dbReference type="Proteomes" id="UP000299102">
    <property type="component" value="Unassembled WGS sequence"/>
</dbReference>
<dbReference type="AlphaFoldDB" id="A0A4C1SQF8"/>
<keyword evidence="3" id="KW-1185">Reference proteome</keyword>
<comment type="caution">
    <text evidence="2">The sequence shown here is derived from an EMBL/GenBank/DDBJ whole genome shotgun (WGS) entry which is preliminary data.</text>
</comment>
<dbReference type="EMBL" id="BGZK01000013">
    <property type="protein sequence ID" value="GBP04372.1"/>
    <property type="molecule type" value="Genomic_DNA"/>
</dbReference>
<gene>
    <name evidence="2" type="ORF">EVAR_6564_1</name>
</gene>
<accession>A0A4C1SQF8</accession>
<evidence type="ECO:0000256" key="1">
    <source>
        <dbReference type="SAM" id="MobiDB-lite"/>
    </source>
</evidence>
<name>A0A4C1SQF8_EUMVA</name>
<reference evidence="2 3" key="1">
    <citation type="journal article" date="2019" name="Commun. Biol.">
        <title>The bagworm genome reveals a unique fibroin gene that provides high tensile strength.</title>
        <authorList>
            <person name="Kono N."/>
            <person name="Nakamura H."/>
            <person name="Ohtoshi R."/>
            <person name="Tomita M."/>
            <person name="Numata K."/>
            <person name="Arakawa K."/>
        </authorList>
    </citation>
    <scope>NUCLEOTIDE SEQUENCE [LARGE SCALE GENOMIC DNA]</scope>
</reference>
<evidence type="ECO:0000313" key="2">
    <source>
        <dbReference type="EMBL" id="GBP04372.1"/>
    </source>
</evidence>
<feature type="region of interest" description="Disordered" evidence="1">
    <location>
        <begin position="74"/>
        <end position="103"/>
    </location>
</feature>
<sequence>MESGTEIKNRIEVENEHEIGIKIKSVTEIGIKSETGLEQSQAWSYSSIDTKDEKNHLCLHLWSWGIANMCKPPTRKVGRDESDDKSDDLIASPSAAGRHMRVPTARDMRYGRRLVEVVSA</sequence>
<protein>
    <submittedName>
        <fullName evidence="2">Uncharacterized protein</fullName>
    </submittedName>
</protein>